<comment type="caution">
    <text evidence="1">The sequence shown here is derived from an EMBL/GenBank/DDBJ whole genome shotgun (WGS) entry which is preliminary data.</text>
</comment>
<dbReference type="AlphaFoldDB" id="A0A255YWT2"/>
<protein>
    <submittedName>
        <fullName evidence="1">Uncharacterized protein</fullName>
    </submittedName>
</protein>
<dbReference type="EMBL" id="NOXU01000030">
    <property type="protein sequence ID" value="OYQ33662.1"/>
    <property type="molecule type" value="Genomic_DNA"/>
</dbReference>
<dbReference type="InterPro" id="IPR029063">
    <property type="entry name" value="SAM-dependent_MTases_sf"/>
</dbReference>
<sequence length="254" mass="27795">MAKSKSVALRLFEIYKKNGFMLSSELEPEYMKTDKFVFTRLYIGHMNQTYHLGIAMREIAFLESLSSLADFKNIFIIGNSFGFSTLALALMNPQAKVVAIEIGMEPFTEKWIEATNIIAQAEGLNVKVVQGSSPDNNAEIIERELGGSIDFAFVDGLHTNEAVQKDFDSLRPFGHERTIYGFHDVLAHKMVEGLSAAVGRNPIPTQIFFATPSGIALASAAFPEGFDVFCDLYGSNSLTQAILQKGVAAVVPAA</sequence>
<dbReference type="OrthoDB" id="7360191at2"/>
<dbReference type="RefSeq" id="WP_094457105.1">
    <property type="nucleotide sequence ID" value="NZ_NOXU01000030.1"/>
</dbReference>
<evidence type="ECO:0000313" key="1">
    <source>
        <dbReference type="EMBL" id="OYQ33662.1"/>
    </source>
</evidence>
<evidence type="ECO:0000313" key="2">
    <source>
        <dbReference type="Proteomes" id="UP000216998"/>
    </source>
</evidence>
<keyword evidence="2" id="KW-1185">Reference proteome</keyword>
<proteinExistence type="predicted"/>
<organism evidence="1 2">
    <name type="scientific">Niveispirillum lacus</name>
    <dbReference type="NCBI Taxonomy" id="1981099"/>
    <lineage>
        <taxon>Bacteria</taxon>
        <taxon>Pseudomonadati</taxon>
        <taxon>Pseudomonadota</taxon>
        <taxon>Alphaproteobacteria</taxon>
        <taxon>Rhodospirillales</taxon>
        <taxon>Azospirillaceae</taxon>
        <taxon>Niveispirillum</taxon>
    </lineage>
</organism>
<dbReference type="Gene3D" id="3.40.50.150">
    <property type="entry name" value="Vaccinia Virus protein VP39"/>
    <property type="match status" value="1"/>
</dbReference>
<name>A0A255YWT2_9PROT</name>
<gene>
    <name evidence="1" type="ORF">CHU95_14960</name>
</gene>
<accession>A0A255YWT2</accession>
<dbReference type="Proteomes" id="UP000216998">
    <property type="component" value="Unassembled WGS sequence"/>
</dbReference>
<dbReference type="SUPFAM" id="SSF53335">
    <property type="entry name" value="S-adenosyl-L-methionine-dependent methyltransferases"/>
    <property type="match status" value="1"/>
</dbReference>
<dbReference type="Pfam" id="PF13578">
    <property type="entry name" value="Methyltransf_24"/>
    <property type="match status" value="1"/>
</dbReference>
<reference evidence="1 2" key="1">
    <citation type="submission" date="2017-07" db="EMBL/GenBank/DDBJ databases">
        <title>Niveispirillum cyanobacteriorum sp. nov., isolated from cyanobacterial aggregates in a eutrophic lake.</title>
        <authorList>
            <person name="Cai H."/>
        </authorList>
    </citation>
    <scope>NUCLEOTIDE SEQUENCE [LARGE SCALE GENOMIC DNA]</scope>
    <source>
        <strain evidence="2">TH1-14</strain>
    </source>
</reference>